<gene>
    <name evidence="1" type="ORF">ACFQVC_38475</name>
</gene>
<evidence type="ECO:0000313" key="2">
    <source>
        <dbReference type="Proteomes" id="UP001596523"/>
    </source>
</evidence>
<comment type="caution">
    <text evidence="1">The sequence shown here is derived from an EMBL/GenBank/DDBJ whole genome shotgun (WGS) entry which is preliminary data.</text>
</comment>
<accession>A0ABW2JV76</accession>
<proteinExistence type="predicted"/>
<name>A0ABW2JV76_9ACTN</name>
<protein>
    <submittedName>
        <fullName evidence="1">Uncharacterized protein</fullName>
    </submittedName>
</protein>
<organism evidence="1 2">
    <name type="scientific">Streptomyces monticola</name>
    <dbReference type="NCBI Taxonomy" id="2666263"/>
    <lineage>
        <taxon>Bacteria</taxon>
        <taxon>Bacillati</taxon>
        <taxon>Actinomycetota</taxon>
        <taxon>Actinomycetes</taxon>
        <taxon>Kitasatosporales</taxon>
        <taxon>Streptomycetaceae</taxon>
        <taxon>Streptomyces</taxon>
    </lineage>
</organism>
<sequence length="246" mass="26139">MTEVTTVASPRLFIDESARDRSSKIWYALPGGYFDVPLDALDAAPGTEHEARLENLMALVADCAPEEQHDRFAGMVHDARYMVRYMRREGIIGCSLGMHFADDGSSAVSVVTVALRDIEWAPPKVTAVRAVSLAESADNVELLTLPGGHPASASDTLGTAPAVAGVPEQELYQCNVYIPAPSGAQLAVLTLSTVAVGSRGYYRDLMESVAHTVTFQDPMPEIERAARGEGAAGTGTVKDDIAADFG</sequence>
<dbReference type="EMBL" id="JBHTCF010000028">
    <property type="protein sequence ID" value="MFC7310091.1"/>
    <property type="molecule type" value="Genomic_DNA"/>
</dbReference>
<keyword evidence="2" id="KW-1185">Reference proteome</keyword>
<evidence type="ECO:0000313" key="1">
    <source>
        <dbReference type="EMBL" id="MFC7310091.1"/>
    </source>
</evidence>
<dbReference type="Proteomes" id="UP001596523">
    <property type="component" value="Unassembled WGS sequence"/>
</dbReference>
<dbReference type="RefSeq" id="WP_381839940.1">
    <property type="nucleotide sequence ID" value="NZ_JBHTCF010000028.1"/>
</dbReference>
<reference evidence="2" key="1">
    <citation type="journal article" date="2019" name="Int. J. Syst. Evol. Microbiol.">
        <title>The Global Catalogue of Microorganisms (GCM) 10K type strain sequencing project: providing services to taxonomists for standard genome sequencing and annotation.</title>
        <authorList>
            <consortium name="The Broad Institute Genomics Platform"/>
            <consortium name="The Broad Institute Genome Sequencing Center for Infectious Disease"/>
            <person name="Wu L."/>
            <person name="Ma J."/>
        </authorList>
    </citation>
    <scope>NUCLEOTIDE SEQUENCE [LARGE SCALE GENOMIC DNA]</scope>
    <source>
        <strain evidence="2">SYNS20</strain>
    </source>
</reference>